<keyword evidence="5" id="KW-0720">Serine protease</keyword>
<evidence type="ECO:0000256" key="3">
    <source>
        <dbReference type="ARBA" id="ARBA00022670"/>
    </source>
</evidence>
<organism evidence="8 9">
    <name type="scientific">Acinetobacter pittii</name>
    <name type="common">Acinetobacter genomosp. 3</name>
    <dbReference type="NCBI Taxonomy" id="48296"/>
    <lineage>
        <taxon>Bacteria</taxon>
        <taxon>Pseudomonadati</taxon>
        <taxon>Pseudomonadota</taxon>
        <taxon>Gammaproteobacteria</taxon>
        <taxon>Moraxellales</taxon>
        <taxon>Moraxellaceae</taxon>
        <taxon>Acinetobacter</taxon>
        <taxon>Acinetobacter calcoaceticus/baumannii complex</taxon>
    </lineage>
</organism>
<evidence type="ECO:0000256" key="5">
    <source>
        <dbReference type="ARBA" id="ARBA00022825"/>
    </source>
</evidence>
<comment type="similarity">
    <text evidence="1 6">Belongs to the peptidase S14 family.</text>
</comment>
<dbReference type="GO" id="GO:0004252">
    <property type="term" value="F:serine-type endopeptidase activity"/>
    <property type="evidence" value="ECO:0007669"/>
    <property type="project" value="InterPro"/>
</dbReference>
<dbReference type="GO" id="GO:0009368">
    <property type="term" value="C:endopeptidase Clp complex"/>
    <property type="evidence" value="ECO:0007669"/>
    <property type="project" value="TreeGrafter"/>
</dbReference>
<dbReference type="Proteomes" id="UP000271320">
    <property type="component" value="Unassembled WGS sequence"/>
</dbReference>
<dbReference type="PRINTS" id="PR00127">
    <property type="entry name" value="CLPPROTEASEP"/>
</dbReference>
<dbReference type="PANTHER" id="PTHR10381">
    <property type="entry name" value="ATP-DEPENDENT CLP PROTEASE PROTEOLYTIC SUBUNIT"/>
    <property type="match status" value="1"/>
</dbReference>
<evidence type="ECO:0000256" key="4">
    <source>
        <dbReference type="ARBA" id="ARBA00022801"/>
    </source>
</evidence>
<accession>A0A3R9S3M6</accession>
<dbReference type="GO" id="GO:0051117">
    <property type="term" value="F:ATPase binding"/>
    <property type="evidence" value="ECO:0007669"/>
    <property type="project" value="TreeGrafter"/>
</dbReference>
<gene>
    <name evidence="8" type="ORF">EA752_14780</name>
</gene>
<sequence length="294" mass="32016">MSKSNMPTAPKALNKPNVRFDLPETVLSKYQPNIKASTESENTISIYEQIGYDYWDGSGVTAQRISAALRYIGEEEDVVVNINSPGGDVFEGLAIYNLLRNHKGNVTVRVLGVAASAASVIAMAGDEIQIARAGFIMIHNCWSWVVGNQHDMRDAADYLAVFDESATDIYQARTSLDKKEITKLLDAESWLSGSQAIEKGFADDYLPADQVIETEEEPAQAAIRKVDQILAKQQIPRNERRKLFQAIKAGTHDAVAPPSTPNAAPETTHDAGLSHTFADGSASKLSNALKDILP</sequence>
<dbReference type="InterPro" id="IPR001907">
    <property type="entry name" value="ClpP"/>
</dbReference>
<dbReference type="Gene3D" id="3.90.226.10">
    <property type="entry name" value="2-enoyl-CoA Hydratase, Chain A, domain 1"/>
    <property type="match status" value="1"/>
</dbReference>
<keyword evidence="2" id="KW-0963">Cytoplasm</keyword>
<evidence type="ECO:0000256" key="7">
    <source>
        <dbReference type="SAM" id="MobiDB-lite"/>
    </source>
</evidence>
<evidence type="ECO:0000256" key="2">
    <source>
        <dbReference type="ARBA" id="ARBA00022490"/>
    </source>
</evidence>
<dbReference type="RefSeq" id="WP_057073634.1">
    <property type="nucleotide sequence ID" value="NZ_BKDB01000010.1"/>
</dbReference>
<reference evidence="8 9" key="1">
    <citation type="submission" date="2018-10" db="EMBL/GenBank/DDBJ databases">
        <title>GWAS and RNA-Seq identify cryptic mechanisms of antimicrobial resistance in Acinetobacter baumannii.</title>
        <authorList>
            <person name="Sahl J.W."/>
        </authorList>
    </citation>
    <scope>NUCLEOTIDE SEQUENCE [LARGE SCALE GENOMIC DNA]</scope>
    <source>
        <strain evidence="8 9">TG41884</strain>
    </source>
</reference>
<dbReference type="SUPFAM" id="SSF52096">
    <property type="entry name" value="ClpP/crotonase"/>
    <property type="match status" value="1"/>
</dbReference>
<dbReference type="CDD" id="cd07016">
    <property type="entry name" value="S14_ClpP_1"/>
    <property type="match status" value="1"/>
</dbReference>
<dbReference type="NCBIfam" id="NF045542">
    <property type="entry name" value="Clp_rel_HeadMat"/>
    <property type="match status" value="1"/>
</dbReference>
<evidence type="ECO:0000256" key="6">
    <source>
        <dbReference type="RuleBase" id="RU003567"/>
    </source>
</evidence>
<evidence type="ECO:0000313" key="8">
    <source>
        <dbReference type="EMBL" id="RSO57880.1"/>
    </source>
</evidence>
<proteinExistence type="inferred from homology"/>
<comment type="caution">
    <text evidence="8">The sequence shown here is derived from an EMBL/GenBank/DDBJ whole genome shotgun (WGS) entry which is preliminary data.</text>
</comment>
<evidence type="ECO:0000256" key="1">
    <source>
        <dbReference type="ARBA" id="ARBA00007039"/>
    </source>
</evidence>
<feature type="region of interest" description="Disordered" evidence="7">
    <location>
        <begin position="251"/>
        <end position="275"/>
    </location>
</feature>
<dbReference type="GO" id="GO:0004176">
    <property type="term" value="F:ATP-dependent peptidase activity"/>
    <property type="evidence" value="ECO:0007669"/>
    <property type="project" value="InterPro"/>
</dbReference>
<dbReference type="EMBL" id="RFEW01000012">
    <property type="protein sequence ID" value="RSO57880.1"/>
    <property type="molecule type" value="Genomic_DNA"/>
</dbReference>
<protein>
    <recommendedName>
        <fullName evidence="6">ATP-dependent Clp protease proteolytic subunit</fullName>
    </recommendedName>
</protein>
<evidence type="ECO:0000313" key="9">
    <source>
        <dbReference type="Proteomes" id="UP000271320"/>
    </source>
</evidence>
<keyword evidence="3 8" id="KW-0645">Protease</keyword>
<dbReference type="PANTHER" id="PTHR10381:SF70">
    <property type="entry name" value="ATP-DEPENDENT CLP PROTEASE PROTEOLYTIC SUBUNIT"/>
    <property type="match status" value="1"/>
</dbReference>
<keyword evidence="4" id="KW-0378">Hydrolase</keyword>
<dbReference type="Pfam" id="PF00574">
    <property type="entry name" value="CLP_protease"/>
    <property type="match status" value="1"/>
</dbReference>
<dbReference type="AlphaFoldDB" id="A0A3R9S3M6"/>
<dbReference type="InterPro" id="IPR023562">
    <property type="entry name" value="ClpP/TepA"/>
</dbReference>
<dbReference type="GO" id="GO:0006515">
    <property type="term" value="P:protein quality control for misfolded or incompletely synthesized proteins"/>
    <property type="evidence" value="ECO:0007669"/>
    <property type="project" value="TreeGrafter"/>
</dbReference>
<dbReference type="InterPro" id="IPR029045">
    <property type="entry name" value="ClpP/crotonase-like_dom_sf"/>
</dbReference>
<name>A0A3R9S3M6_ACIPI</name>